<organism evidence="2 3">
    <name type="scientific">Streptomyces viridochromogenes Tue57</name>
    <dbReference type="NCBI Taxonomy" id="1160705"/>
    <lineage>
        <taxon>Bacteria</taxon>
        <taxon>Bacillati</taxon>
        <taxon>Actinomycetota</taxon>
        <taxon>Actinomycetes</taxon>
        <taxon>Kitasatosporales</taxon>
        <taxon>Streptomycetaceae</taxon>
        <taxon>Streptomyces</taxon>
    </lineage>
</organism>
<dbReference type="EMBL" id="AMLP01000259">
    <property type="protein sequence ID" value="ELS50895.1"/>
    <property type="molecule type" value="Genomic_DNA"/>
</dbReference>
<sequence>MAVMACSGFVLAAVLPGVVWGLRRSFLWERVSLHPGIALPLLLLVHAWAVLGDLVRLMPTGGPLVTEPILIVAGVLFWIPVVADTRHHLSDAGRCLYLFLAAPLLDLPALGVIAAGHSAEGLTMIVAMLPIGVIAAALTWEWVNREERLAADVLAAPTAGDTHAR</sequence>
<feature type="transmembrane region" description="Helical" evidence="1">
    <location>
        <begin position="64"/>
        <end position="83"/>
    </location>
</feature>
<feature type="transmembrane region" description="Helical" evidence="1">
    <location>
        <begin position="122"/>
        <end position="140"/>
    </location>
</feature>
<evidence type="ECO:0000313" key="3">
    <source>
        <dbReference type="Proteomes" id="UP000011205"/>
    </source>
</evidence>
<comment type="caution">
    <text evidence="2">The sequence shown here is derived from an EMBL/GenBank/DDBJ whole genome shotgun (WGS) entry which is preliminary data.</text>
</comment>
<evidence type="ECO:0000256" key="1">
    <source>
        <dbReference type="SAM" id="Phobius"/>
    </source>
</evidence>
<gene>
    <name evidence="2" type="ORF">STVIR_8118</name>
</gene>
<reference evidence="2 3" key="1">
    <citation type="journal article" date="2013" name="Genome Announc.">
        <title>Draft Genome Sequence of Streptomyces viridochromogenes Strain Tu57, Producer of Avilamycin.</title>
        <authorList>
            <person name="Gruning B.A."/>
            <person name="Erxleben A."/>
            <person name="Hahnlein A."/>
            <person name="Gunther S."/>
        </authorList>
    </citation>
    <scope>NUCLEOTIDE SEQUENCE [LARGE SCALE GENOMIC DNA]</scope>
    <source>
        <strain evidence="2 3">Tue57</strain>
    </source>
</reference>
<dbReference type="Proteomes" id="UP000011205">
    <property type="component" value="Unassembled WGS sequence"/>
</dbReference>
<name>L8P337_STRVR</name>
<keyword evidence="1" id="KW-0472">Membrane</keyword>
<accession>L8P337</accession>
<protein>
    <submittedName>
        <fullName evidence="2">Uncharacterized protein</fullName>
    </submittedName>
</protein>
<proteinExistence type="predicted"/>
<dbReference type="AlphaFoldDB" id="L8P337"/>
<keyword evidence="1" id="KW-1133">Transmembrane helix</keyword>
<keyword evidence="1" id="KW-0812">Transmembrane</keyword>
<feature type="transmembrane region" description="Helical" evidence="1">
    <location>
        <begin position="95"/>
        <end position="115"/>
    </location>
</feature>
<feature type="transmembrane region" description="Helical" evidence="1">
    <location>
        <begin position="37"/>
        <end position="57"/>
    </location>
</feature>
<evidence type="ECO:0000313" key="2">
    <source>
        <dbReference type="EMBL" id="ELS50895.1"/>
    </source>
</evidence>
<dbReference type="PATRIC" id="fig|1160705.3.peg.8019"/>